<protein>
    <submittedName>
        <fullName evidence="1">Uncharacterized protein</fullName>
    </submittedName>
</protein>
<sequence length="147" mass="15984">MTEVAIEDDSTNEILSVTVTDEAIDEGTILVETAKEVLSANVDDGITDDDTKLVLTTTEDDGTSDVSEMIEETEVSETIEDTEDTMLLAMIDEDSIIEVSEIVDTRDDTTLLLGTTDVDKSDEVSTTLVEAMEDIWLSTLVLGRTDV</sequence>
<dbReference type="KEGG" id="psco:LY89DRAFT_779589"/>
<gene>
    <name evidence="1" type="ORF">LY89DRAFT_779589</name>
</gene>
<keyword evidence="2" id="KW-1185">Reference proteome</keyword>
<reference evidence="1 2" key="1">
    <citation type="submission" date="2015-10" db="EMBL/GenBank/DDBJ databases">
        <title>Full genome of DAOMC 229536 Phialocephala scopiformis, a fungal endophyte of spruce producing the potent anti-insectan compound rugulosin.</title>
        <authorList>
            <consortium name="DOE Joint Genome Institute"/>
            <person name="Walker A.K."/>
            <person name="Frasz S.L."/>
            <person name="Seifert K.A."/>
            <person name="Miller J.D."/>
            <person name="Mondo S.J."/>
            <person name="Labutti K."/>
            <person name="Lipzen A."/>
            <person name="Dockter R."/>
            <person name="Kennedy M."/>
            <person name="Grigoriev I.V."/>
            <person name="Spatafora J.W."/>
        </authorList>
    </citation>
    <scope>NUCLEOTIDE SEQUENCE [LARGE SCALE GENOMIC DNA]</scope>
    <source>
        <strain evidence="1 2">CBS 120377</strain>
    </source>
</reference>
<evidence type="ECO:0000313" key="1">
    <source>
        <dbReference type="EMBL" id="KUJ19668.1"/>
    </source>
</evidence>
<dbReference type="EMBL" id="KQ947410">
    <property type="protein sequence ID" value="KUJ19668.1"/>
    <property type="molecule type" value="Genomic_DNA"/>
</dbReference>
<proteinExistence type="predicted"/>
<dbReference type="RefSeq" id="XP_018074023.1">
    <property type="nucleotide sequence ID" value="XM_018222306.1"/>
</dbReference>
<evidence type="ECO:0000313" key="2">
    <source>
        <dbReference type="Proteomes" id="UP000070700"/>
    </source>
</evidence>
<accession>A0A194XHN3</accession>
<name>A0A194XHN3_MOLSC</name>
<dbReference type="GeneID" id="28832032"/>
<dbReference type="Proteomes" id="UP000070700">
    <property type="component" value="Unassembled WGS sequence"/>
</dbReference>
<dbReference type="AlphaFoldDB" id="A0A194XHN3"/>
<dbReference type="InParanoid" id="A0A194XHN3"/>
<organism evidence="1 2">
    <name type="scientific">Mollisia scopiformis</name>
    <name type="common">Conifer needle endophyte fungus</name>
    <name type="synonym">Phialocephala scopiformis</name>
    <dbReference type="NCBI Taxonomy" id="149040"/>
    <lineage>
        <taxon>Eukaryota</taxon>
        <taxon>Fungi</taxon>
        <taxon>Dikarya</taxon>
        <taxon>Ascomycota</taxon>
        <taxon>Pezizomycotina</taxon>
        <taxon>Leotiomycetes</taxon>
        <taxon>Helotiales</taxon>
        <taxon>Mollisiaceae</taxon>
        <taxon>Mollisia</taxon>
    </lineage>
</organism>